<evidence type="ECO:0000256" key="1">
    <source>
        <dbReference type="ARBA" id="ARBA00006525"/>
    </source>
</evidence>
<dbReference type="Gene3D" id="3.40.50.450">
    <property type="match status" value="1"/>
</dbReference>
<keyword evidence="6" id="KW-1185">Reference proteome</keyword>
<dbReference type="Proteomes" id="UP000008366">
    <property type="component" value="Unassembled WGS sequence"/>
</dbReference>
<dbReference type="InterPro" id="IPR041614">
    <property type="entry name" value="DprA_WH"/>
</dbReference>
<organism evidence="5 6">
    <name type="scientific">Kineosphaera limosa NBRC 100340</name>
    <dbReference type="NCBI Taxonomy" id="1184609"/>
    <lineage>
        <taxon>Bacteria</taxon>
        <taxon>Bacillati</taxon>
        <taxon>Actinomycetota</taxon>
        <taxon>Actinomycetes</taxon>
        <taxon>Micrococcales</taxon>
        <taxon>Dermatophilaceae</taxon>
        <taxon>Kineosphaera</taxon>
    </lineage>
</organism>
<dbReference type="GO" id="GO:0009294">
    <property type="term" value="P:DNA-mediated transformation"/>
    <property type="evidence" value="ECO:0007669"/>
    <property type="project" value="InterPro"/>
</dbReference>
<dbReference type="EMBL" id="BAHD01000007">
    <property type="protein sequence ID" value="GAB94645.1"/>
    <property type="molecule type" value="Genomic_DNA"/>
</dbReference>
<dbReference type="eggNOG" id="COG0758">
    <property type="taxonomic scope" value="Bacteria"/>
</dbReference>
<dbReference type="InterPro" id="IPR003488">
    <property type="entry name" value="DprA"/>
</dbReference>
<dbReference type="InterPro" id="IPR036388">
    <property type="entry name" value="WH-like_DNA-bd_sf"/>
</dbReference>
<dbReference type="Pfam" id="PF02481">
    <property type="entry name" value="DNA_processg_A"/>
    <property type="match status" value="1"/>
</dbReference>
<evidence type="ECO:0000313" key="6">
    <source>
        <dbReference type="Proteomes" id="UP000008366"/>
    </source>
</evidence>
<comment type="caution">
    <text evidence="5">The sequence shown here is derived from an EMBL/GenBank/DDBJ whole genome shotgun (WGS) entry which is preliminary data.</text>
</comment>
<comment type="similarity">
    <text evidence="1">Belongs to the DprA/Smf family.</text>
</comment>
<dbReference type="PANTHER" id="PTHR43022">
    <property type="entry name" value="PROTEIN SMF"/>
    <property type="match status" value="1"/>
</dbReference>
<protein>
    <submittedName>
        <fullName evidence="5">DNA processing protein</fullName>
    </submittedName>
</protein>
<dbReference type="Gene3D" id="1.10.10.10">
    <property type="entry name" value="Winged helix-like DNA-binding domain superfamily/Winged helix DNA-binding domain"/>
    <property type="match status" value="1"/>
</dbReference>
<dbReference type="SUPFAM" id="SSF102405">
    <property type="entry name" value="MCP/YpsA-like"/>
    <property type="match status" value="1"/>
</dbReference>
<proteinExistence type="inferred from homology"/>
<dbReference type="STRING" id="1184609.KILIM_007_00840"/>
<gene>
    <name evidence="5" type="primary">dprA</name>
    <name evidence="5" type="ORF">KILIM_007_00840</name>
</gene>
<evidence type="ECO:0000259" key="3">
    <source>
        <dbReference type="Pfam" id="PF02481"/>
    </source>
</evidence>
<dbReference type="NCBIfam" id="TIGR00732">
    <property type="entry name" value="dprA"/>
    <property type="match status" value="1"/>
</dbReference>
<accession>K6W636</accession>
<evidence type="ECO:0000256" key="2">
    <source>
        <dbReference type="SAM" id="MobiDB-lite"/>
    </source>
</evidence>
<feature type="domain" description="DprA winged helix" evidence="4">
    <location>
        <begin position="304"/>
        <end position="362"/>
    </location>
</feature>
<feature type="domain" description="Smf/DprA SLOG" evidence="3">
    <location>
        <begin position="79"/>
        <end position="289"/>
    </location>
</feature>
<dbReference type="PANTHER" id="PTHR43022:SF1">
    <property type="entry name" value="PROTEIN SMF"/>
    <property type="match status" value="1"/>
</dbReference>
<dbReference type="InterPro" id="IPR057666">
    <property type="entry name" value="DrpA_SLOG"/>
</dbReference>
<evidence type="ECO:0000259" key="4">
    <source>
        <dbReference type="Pfam" id="PF17782"/>
    </source>
</evidence>
<name>K6W636_9MICO</name>
<sequence>MGIAPEVWARVAWSRLAEPGDLEAAQLVRDHGHVGALALLRHCSGGAALTKILARFRPRWQTLHVAGDLVNAAKVGARIIVPNDPQWPTGVNDLAAPPHVLWVRGSADLRAACERSVAIVGARAATMYGEKIASRIAHDVAARGVSVVSGAAYGIDAAAHRGALSADGSTIAVLACSVERAYPAGHRDLLETIAARGLVVSELPPGCAPLRHRFLERNRLIATMTRGTLVVEAGLRSGSRNTARTAGEHLRVVMAVPGPVTSPSSAGCHAMIRDEQAMLVTDADEVMELIGRMGEDAAPQRRGPDRPGDELEPDERRVFDALGARPRTVEELAVITCLSHAQVGALLGRLSLRRRAERVSGGWIRP</sequence>
<feature type="region of interest" description="Disordered" evidence="2">
    <location>
        <begin position="293"/>
        <end position="313"/>
    </location>
</feature>
<reference evidence="5 6" key="1">
    <citation type="submission" date="2012-08" db="EMBL/GenBank/DDBJ databases">
        <title>Whole genome shotgun sequence of Kineosphaera limosa NBRC 100340.</title>
        <authorList>
            <person name="Yoshida I."/>
            <person name="Isaki S."/>
            <person name="Hosoyama A."/>
            <person name="Tsuchikane K."/>
            <person name="Katsumata H."/>
            <person name="Ando Y."/>
            <person name="Ohji S."/>
            <person name="Hamada M."/>
            <person name="Tamura T."/>
            <person name="Yamazoe A."/>
            <person name="Yamazaki S."/>
            <person name="Fujita N."/>
        </authorList>
    </citation>
    <scope>NUCLEOTIDE SEQUENCE [LARGE SCALE GENOMIC DNA]</scope>
    <source>
        <strain evidence="5 6">NBRC 100340</strain>
    </source>
</reference>
<evidence type="ECO:0000313" key="5">
    <source>
        <dbReference type="EMBL" id="GAB94645.1"/>
    </source>
</evidence>
<dbReference type="Pfam" id="PF17782">
    <property type="entry name" value="WHD_DprA"/>
    <property type="match status" value="1"/>
</dbReference>
<dbReference type="AlphaFoldDB" id="K6W636"/>